<keyword evidence="2" id="KW-1185">Reference proteome</keyword>
<sequence>MRFASLNQEKQNWQALFRHKNVGKKEKNPSGMMHPILNSKQIQGIIKAIFFNK</sequence>
<name>A0A377QYX9_9NEIS</name>
<proteinExistence type="predicted"/>
<reference evidence="1 2" key="1">
    <citation type="submission" date="2018-06" db="EMBL/GenBank/DDBJ databases">
        <authorList>
            <consortium name="Pathogen Informatics"/>
            <person name="Doyle S."/>
        </authorList>
    </citation>
    <scope>NUCLEOTIDE SEQUENCE [LARGE SCALE GENOMIC DNA]</scope>
    <source>
        <strain evidence="1 2">NCTC13336</strain>
    </source>
</reference>
<dbReference type="Proteomes" id="UP000254293">
    <property type="component" value="Unassembled WGS sequence"/>
</dbReference>
<evidence type="ECO:0000313" key="1">
    <source>
        <dbReference type="EMBL" id="STR00594.1"/>
    </source>
</evidence>
<gene>
    <name evidence="1" type="ORF">NCTC13336_00803</name>
</gene>
<organism evidence="1 2">
    <name type="scientific">Kingella potus</name>
    <dbReference type="NCBI Taxonomy" id="265175"/>
    <lineage>
        <taxon>Bacteria</taxon>
        <taxon>Pseudomonadati</taxon>
        <taxon>Pseudomonadota</taxon>
        <taxon>Betaproteobacteria</taxon>
        <taxon>Neisseriales</taxon>
        <taxon>Neisseriaceae</taxon>
        <taxon>Kingella</taxon>
    </lineage>
</organism>
<dbReference type="AlphaFoldDB" id="A0A377QYX9"/>
<dbReference type="EMBL" id="UGJJ01000001">
    <property type="protein sequence ID" value="STR00594.1"/>
    <property type="molecule type" value="Genomic_DNA"/>
</dbReference>
<evidence type="ECO:0000313" key="2">
    <source>
        <dbReference type="Proteomes" id="UP000254293"/>
    </source>
</evidence>
<accession>A0A377QYX9</accession>
<protein>
    <submittedName>
        <fullName evidence="1">Uncharacterized protein</fullName>
    </submittedName>
</protein>